<comment type="caution">
    <text evidence="1">The sequence shown here is derived from an EMBL/GenBank/DDBJ whole genome shotgun (WGS) entry which is preliminary data.</text>
</comment>
<accession>A0A8J3EL33</accession>
<sequence length="61" mass="7549">MERNRENHRSYVVWWTKKLEDIIWEEAFKRYKYCIWHGPAPFSFGFQHAFAENGKPFVLKK</sequence>
<dbReference type="Proteomes" id="UP000602050">
    <property type="component" value="Unassembled WGS sequence"/>
</dbReference>
<dbReference type="RefSeq" id="WP_188391697.1">
    <property type="nucleotide sequence ID" value="NZ_BMEV01000021.1"/>
</dbReference>
<evidence type="ECO:0000313" key="1">
    <source>
        <dbReference type="EMBL" id="GGH74948.1"/>
    </source>
</evidence>
<dbReference type="EMBL" id="BMEV01000021">
    <property type="protein sequence ID" value="GGH74948.1"/>
    <property type="molecule type" value="Genomic_DNA"/>
</dbReference>
<organism evidence="1 2">
    <name type="scientific">Compostibacillus humi</name>
    <dbReference type="NCBI Taxonomy" id="1245525"/>
    <lineage>
        <taxon>Bacteria</taxon>
        <taxon>Bacillati</taxon>
        <taxon>Bacillota</taxon>
        <taxon>Bacilli</taxon>
        <taxon>Bacillales</taxon>
        <taxon>Bacillaceae</taxon>
        <taxon>Compostibacillus</taxon>
    </lineage>
</organism>
<protein>
    <submittedName>
        <fullName evidence="1">Uncharacterized protein</fullName>
    </submittedName>
</protein>
<gene>
    <name evidence="1" type="ORF">GCM10010978_14300</name>
</gene>
<keyword evidence="2" id="KW-1185">Reference proteome</keyword>
<reference evidence="1" key="1">
    <citation type="journal article" date="2014" name="Int. J. Syst. Evol. Microbiol.">
        <title>Complete genome sequence of Corynebacterium casei LMG S-19264T (=DSM 44701T), isolated from a smear-ripened cheese.</title>
        <authorList>
            <consortium name="US DOE Joint Genome Institute (JGI-PGF)"/>
            <person name="Walter F."/>
            <person name="Albersmeier A."/>
            <person name="Kalinowski J."/>
            <person name="Ruckert C."/>
        </authorList>
    </citation>
    <scope>NUCLEOTIDE SEQUENCE</scope>
    <source>
        <strain evidence="1">CGMCC 1.12360</strain>
    </source>
</reference>
<evidence type="ECO:0000313" key="2">
    <source>
        <dbReference type="Proteomes" id="UP000602050"/>
    </source>
</evidence>
<reference evidence="1" key="2">
    <citation type="submission" date="2020-09" db="EMBL/GenBank/DDBJ databases">
        <authorList>
            <person name="Sun Q."/>
            <person name="Zhou Y."/>
        </authorList>
    </citation>
    <scope>NUCLEOTIDE SEQUENCE</scope>
    <source>
        <strain evidence="1">CGMCC 1.12360</strain>
    </source>
</reference>
<proteinExistence type="predicted"/>
<name>A0A8J3EL33_9BACI</name>
<dbReference type="AlphaFoldDB" id="A0A8J3EL33"/>